<keyword evidence="1" id="KW-0276">Fatty acid metabolism</keyword>
<dbReference type="Gene3D" id="3.90.470.20">
    <property type="entry name" value="4'-phosphopantetheinyl transferase domain"/>
    <property type="match status" value="1"/>
</dbReference>
<keyword evidence="1" id="KW-0963">Cytoplasm</keyword>
<gene>
    <name evidence="1 3" type="primary">acpS</name>
    <name evidence="3" type="ORF">NCTC12475_00472</name>
</gene>
<dbReference type="InterPro" id="IPR004568">
    <property type="entry name" value="Ppantetheine-prot_Trfase_dom"/>
</dbReference>
<dbReference type="NCBIfam" id="TIGR00556">
    <property type="entry name" value="pantethn_trn"/>
    <property type="match status" value="1"/>
</dbReference>
<evidence type="ECO:0000313" key="4">
    <source>
        <dbReference type="Proteomes" id="UP000254920"/>
    </source>
</evidence>
<feature type="binding site" evidence="1">
    <location>
        <position position="50"/>
    </location>
    <ligand>
        <name>Mg(2+)</name>
        <dbReference type="ChEBI" id="CHEBI:18420"/>
    </ligand>
</feature>
<dbReference type="AlphaFoldDB" id="A0A381DI12"/>
<dbReference type="OrthoDB" id="517356at2"/>
<dbReference type="NCBIfam" id="TIGR00516">
    <property type="entry name" value="acpS"/>
    <property type="match status" value="1"/>
</dbReference>
<protein>
    <recommendedName>
        <fullName evidence="1">Holo-[acyl-carrier-protein] synthase</fullName>
        <shortName evidence="1">Holo-ACP synthase</shortName>
        <ecNumber evidence="1">2.7.8.7</ecNumber>
    </recommendedName>
    <alternativeName>
        <fullName evidence="1">4'-phosphopantetheinyl transferase AcpS</fullName>
    </alternativeName>
</protein>
<keyword evidence="1" id="KW-0443">Lipid metabolism</keyword>
<dbReference type="RefSeq" id="WP_089182714.1">
    <property type="nucleotide sequence ID" value="NZ_CP043427.1"/>
</dbReference>
<dbReference type="HAMAP" id="MF_00101">
    <property type="entry name" value="AcpS"/>
    <property type="match status" value="1"/>
</dbReference>
<comment type="similarity">
    <text evidence="1">Belongs to the P-Pant transferase superfamily. AcpS family.</text>
</comment>
<dbReference type="EMBL" id="UFVD01000001">
    <property type="protein sequence ID" value="SUX10285.1"/>
    <property type="molecule type" value="Genomic_DNA"/>
</dbReference>
<dbReference type="Proteomes" id="UP000254920">
    <property type="component" value="Unassembled WGS sequence"/>
</dbReference>
<sequence length="116" mass="12775">MIGIDIIAIKRISDLKLKYGDKFLYKFLNKDEINIAKSEATIAGFFAAKEAFAKALGCGISKEFSFHDVEIYKDSNGAPFLKIAQKIKSNFDIQNANLSISHDGGFAIAAVILQKK</sequence>
<dbReference type="STRING" id="32024.GCA_000788295_00597"/>
<keyword evidence="1" id="KW-0275">Fatty acid biosynthesis</keyword>
<proteinExistence type="inferred from homology"/>
<comment type="catalytic activity">
    <reaction evidence="1">
        <text>apo-[ACP] + CoA = holo-[ACP] + adenosine 3',5'-bisphosphate + H(+)</text>
        <dbReference type="Rhea" id="RHEA:12068"/>
        <dbReference type="Rhea" id="RHEA-COMP:9685"/>
        <dbReference type="Rhea" id="RHEA-COMP:9690"/>
        <dbReference type="ChEBI" id="CHEBI:15378"/>
        <dbReference type="ChEBI" id="CHEBI:29999"/>
        <dbReference type="ChEBI" id="CHEBI:57287"/>
        <dbReference type="ChEBI" id="CHEBI:58343"/>
        <dbReference type="ChEBI" id="CHEBI:64479"/>
        <dbReference type="EC" id="2.7.8.7"/>
    </reaction>
</comment>
<keyword evidence="1 3" id="KW-0808">Transferase</keyword>
<dbReference type="GO" id="GO:0000287">
    <property type="term" value="F:magnesium ion binding"/>
    <property type="evidence" value="ECO:0007669"/>
    <property type="project" value="UniProtKB-UniRule"/>
</dbReference>
<dbReference type="SUPFAM" id="SSF56214">
    <property type="entry name" value="4'-phosphopantetheinyl transferase"/>
    <property type="match status" value="1"/>
</dbReference>
<evidence type="ECO:0000259" key="2">
    <source>
        <dbReference type="Pfam" id="PF01648"/>
    </source>
</evidence>
<organism evidence="3 4">
    <name type="scientific">Campylobacter sputorum subsp. sputorum</name>
    <dbReference type="NCBI Taxonomy" id="32024"/>
    <lineage>
        <taxon>Bacteria</taxon>
        <taxon>Pseudomonadati</taxon>
        <taxon>Campylobacterota</taxon>
        <taxon>Epsilonproteobacteria</taxon>
        <taxon>Campylobacterales</taxon>
        <taxon>Campylobacteraceae</taxon>
        <taxon>Campylobacter</taxon>
    </lineage>
</organism>
<name>A0A381DI12_9BACT</name>
<feature type="binding site" evidence="1">
    <location>
        <position position="5"/>
    </location>
    <ligand>
        <name>Mg(2+)</name>
        <dbReference type="ChEBI" id="CHEBI:18420"/>
    </ligand>
</feature>
<comment type="subcellular location">
    <subcellularLocation>
        <location evidence="1">Cytoplasm</location>
    </subcellularLocation>
</comment>
<dbReference type="GO" id="GO:0006633">
    <property type="term" value="P:fatty acid biosynthetic process"/>
    <property type="evidence" value="ECO:0007669"/>
    <property type="project" value="UniProtKB-UniRule"/>
</dbReference>
<dbReference type="InterPro" id="IPR008278">
    <property type="entry name" value="4-PPantetheinyl_Trfase_dom"/>
</dbReference>
<feature type="domain" description="4'-phosphopantetheinyl transferase" evidence="2">
    <location>
        <begin position="2"/>
        <end position="91"/>
    </location>
</feature>
<dbReference type="GO" id="GO:0008897">
    <property type="term" value="F:holo-[acyl-carrier-protein] synthase activity"/>
    <property type="evidence" value="ECO:0007669"/>
    <property type="project" value="UniProtKB-UniRule"/>
</dbReference>
<dbReference type="GO" id="GO:0005737">
    <property type="term" value="C:cytoplasm"/>
    <property type="evidence" value="ECO:0007669"/>
    <property type="project" value="UniProtKB-SubCell"/>
</dbReference>
<dbReference type="InterPro" id="IPR002582">
    <property type="entry name" value="ACPS"/>
</dbReference>
<dbReference type="EC" id="2.7.8.7" evidence="1"/>
<keyword evidence="1" id="KW-0479">Metal-binding</keyword>
<comment type="function">
    <text evidence="1">Transfers the 4'-phosphopantetheine moiety from coenzyme A to a Ser of acyl-carrier-protein.</text>
</comment>
<evidence type="ECO:0000256" key="1">
    <source>
        <dbReference type="HAMAP-Rule" id="MF_00101"/>
    </source>
</evidence>
<accession>A0A381DI12</accession>
<keyword evidence="1" id="KW-0460">Magnesium</keyword>
<keyword evidence="4" id="KW-1185">Reference proteome</keyword>
<reference evidence="3 4" key="1">
    <citation type="submission" date="2018-06" db="EMBL/GenBank/DDBJ databases">
        <authorList>
            <consortium name="Pathogen Informatics"/>
            <person name="Doyle S."/>
        </authorList>
    </citation>
    <scope>NUCLEOTIDE SEQUENCE [LARGE SCALE GENOMIC DNA]</scope>
    <source>
        <strain evidence="3 4">NCTC12475</strain>
    </source>
</reference>
<dbReference type="GeneID" id="93090912"/>
<comment type="cofactor">
    <cofactor evidence="1">
        <name>Mg(2+)</name>
        <dbReference type="ChEBI" id="CHEBI:18420"/>
    </cofactor>
</comment>
<dbReference type="Pfam" id="PF01648">
    <property type="entry name" value="ACPS"/>
    <property type="match status" value="1"/>
</dbReference>
<dbReference type="InterPro" id="IPR037143">
    <property type="entry name" value="4-PPantetheinyl_Trfase_dom_sf"/>
</dbReference>
<evidence type="ECO:0000313" key="3">
    <source>
        <dbReference type="EMBL" id="SUX10285.1"/>
    </source>
</evidence>
<keyword evidence="1" id="KW-0444">Lipid biosynthesis</keyword>